<keyword evidence="2" id="KW-1185">Reference proteome</keyword>
<organism evidence="1 2">
    <name type="scientific">Extremus antarcticus</name>
    <dbReference type="NCBI Taxonomy" id="702011"/>
    <lineage>
        <taxon>Eukaryota</taxon>
        <taxon>Fungi</taxon>
        <taxon>Dikarya</taxon>
        <taxon>Ascomycota</taxon>
        <taxon>Pezizomycotina</taxon>
        <taxon>Dothideomycetes</taxon>
        <taxon>Dothideomycetidae</taxon>
        <taxon>Mycosphaerellales</taxon>
        <taxon>Extremaceae</taxon>
        <taxon>Extremus</taxon>
    </lineage>
</organism>
<dbReference type="Proteomes" id="UP001271007">
    <property type="component" value="Unassembled WGS sequence"/>
</dbReference>
<reference evidence="1" key="1">
    <citation type="submission" date="2023-04" db="EMBL/GenBank/DDBJ databases">
        <title>Black Yeasts Isolated from many extreme environments.</title>
        <authorList>
            <person name="Coleine C."/>
            <person name="Stajich J.E."/>
            <person name="Selbmann L."/>
        </authorList>
    </citation>
    <scope>NUCLEOTIDE SEQUENCE</scope>
    <source>
        <strain evidence="1">CCFEE 5312</strain>
    </source>
</reference>
<proteinExistence type="predicted"/>
<gene>
    <name evidence="1" type="ORF">LTR09_006499</name>
</gene>
<protein>
    <submittedName>
        <fullName evidence="1">Uncharacterized protein</fullName>
    </submittedName>
</protein>
<evidence type="ECO:0000313" key="1">
    <source>
        <dbReference type="EMBL" id="KAK3052289.1"/>
    </source>
</evidence>
<accession>A0AAJ0DL20</accession>
<sequence length="138" mass="15574">MSFYNAASALGLKCLVVPMIIMGWSDDEDEQTLVIKDKFLRFNASGRGDFEVDEYEWVTWLGPEGPRFDEVQLVYVTYGNEPGIGIQYSRAIVLIRVPPFLERLSGQKAPKSLWEGIKEDLSDIDDDDESAAEDDVGY</sequence>
<comment type="caution">
    <text evidence="1">The sequence shown here is derived from an EMBL/GenBank/DDBJ whole genome shotgun (WGS) entry which is preliminary data.</text>
</comment>
<dbReference type="EMBL" id="JAWDJX010000021">
    <property type="protein sequence ID" value="KAK3052289.1"/>
    <property type="molecule type" value="Genomic_DNA"/>
</dbReference>
<dbReference type="AlphaFoldDB" id="A0AAJ0DL20"/>
<evidence type="ECO:0000313" key="2">
    <source>
        <dbReference type="Proteomes" id="UP001271007"/>
    </source>
</evidence>
<name>A0AAJ0DL20_9PEZI</name>